<dbReference type="eggNOG" id="COG0789">
    <property type="taxonomic scope" value="Bacteria"/>
</dbReference>
<dbReference type="Proteomes" id="UP000011910">
    <property type="component" value="Unassembled WGS sequence"/>
</dbReference>
<dbReference type="SUPFAM" id="SSF46955">
    <property type="entry name" value="Putative DNA-binding domain"/>
    <property type="match status" value="1"/>
</dbReference>
<organism evidence="2 3">
    <name type="scientific">Cesiribacter andamanensis AMV16</name>
    <dbReference type="NCBI Taxonomy" id="1279009"/>
    <lineage>
        <taxon>Bacteria</taxon>
        <taxon>Pseudomonadati</taxon>
        <taxon>Bacteroidota</taxon>
        <taxon>Cytophagia</taxon>
        <taxon>Cytophagales</taxon>
        <taxon>Cesiribacteraceae</taxon>
        <taxon>Cesiribacter</taxon>
    </lineage>
</organism>
<dbReference type="InterPro" id="IPR009061">
    <property type="entry name" value="DNA-bd_dom_put_sf"/>
</dbReference>
<sequence>MFNKSHAVMTNITFEKLPEAVAQLHEKLSNIERLLKDQATAHTPEADEILTIKEASLFLGLSVPTIYDKVHKAEIPVSKRARRLFFSKNDLTAWLKAGRRKTNEELAREALAREAAKKKRGANA</sequence>
<dbReference type="PATRIC" id="fig|1279009.4.peg.2365"/>
<keyword evidence="3" id="KW-1185">Reference proteome</keyword>
<evidence type="ECO:0000313" key="3">
    <source>
        <dbReference type="Proteomes" id="UP000011910"/>
    </source>
</evidence>
<dbReference type="AlphaFoldDB" id="M7N5L8"/>
<proteinExistence type="predicted"/>
<name>M7N5L8_9BACT</name>
<dbReference type="EMBL" id="AODQ01000055">
    <property type="protein sequence ID" value="EMR02526.1"/>
    <property type="molecule type" value="Genomic_DNA"/>
</dbReference>
<dbReference type="Pfam" id="PF12728">
    <property type="entry name" value="HTH_17"/>
    <property type="match status" value="1"/>
</dbReference>
<accession>M7N5L8</accession>
<dbReference type="InterPro" id="IPR010093">
    <property type="entry name" value="SinI_DNA-bd"/>
</dbReference>
<protein>
    <submittedName>
        <fullName evidence="2">DNA binding domain, excisionase family</fullName>
    </submittedName>
</protein>
<gene>
    <name evidence="2" type="ORF">ADICEAN_02333</name>
</gene>
<dbReference type="STRING" id="1279009.ADICEAN_02333"/>
<comment type="caution">
    <text evidence="2">The sequence shown here is derived from an EMBL/GenBank/DDBJ whole genome shotgun (WGS) entry which is preliminary data.</text>
</comment>
<dbReference type="InterPro" id="IPR041657">
    <property type="entry name" value="HTH_17"/>
</dbReference>
<dbReference type="GO" id="GO:0003677">
    <property type="term" value="F:DNA binding"/>
    <property type="evidence" value="ECO:0007669"/>
    <property type="project" value="InterPro"/>
</dbReference>
<reference evidence="2 3" key="1">
    <citation type="journal article" date="2013" name="Genome Announc.">
        <title>Draft Genome Sequence of Cesiribacter andamanensis Strain AMV16T, Isolated from a Soil Sample from a Mud Volcano in the Andaman Islands, India.</title>
        <authorList>
            <person name="Shivaji S."/>
            <person name="Ara S."/>
            <person name="Begum Z."/>
            <person name="Srinivas T.N."/>
            <person name="Singh A."/>
            <person name="Kumar Pinnaka A."/>
        </authorList>
    </citation>
    <scope>NUCLEOTIDE SEQUENCE [LARGE SCALE GENOMIC DNA]</scope>
    <source>
        <strain evidence="2 3">AMV16</strain>
    </source>
</reference>
<evidence type="ECO:0000259" key="1">
    <source>
        <dbReference type="Pfam" id="PF12728"/>
    </source>
</evidence>
<feature type="domain" description="Helix-turn-helix" evidence="1">
    <location>
        <begin position="50"/>
        <end position="98"/>
    </location>
</feature>
<dbReference type="NCBIfam" id="TIGR01764">
    <property type="entry name" value="excise"/>
    <property type="match status" value="1"/>
</dbReference>
<evidence type="ECO:0000313" key="2">
    <source>
        <dbReference type="EMBL" id="EMR02526.1"/>
    </source>
</evidence>